<feature type="domain" description="Activator of Hsp90 ATPase homologue 1/2-like C-terminal" evidence="2">
    <location>
        <begin position="25"/>
        <end position="140"/>
    </location>
</feature>
<dbReference type="Proteomes" id="UP001049518">
    <property type="component" value="Chromosome"/>
</dbReference>
<dbReference type="SUPFAM" id="SSF55961">
    <property type="entry name" value="Bet v1-like"/>
    <property type="match status" value="1"/>
</dbReference>
<comment type="similarity">
    <text evidence="1">Belongs to the AHA1 family.</text>
</comment>
<evidence type="ECO:0000313" key="4">
    <source>
        <dbReference type="Proteomes" id="UP001049518"/>
    </source>
</evidence>
<gene>
    <name evidence="3" type="ORF">AGRA3207_003185</name>
</gene>
<organism evidence="3 4">
    <name type="scientific">Actinomadura graeca</name>
    <dbReference type="NCBI Taxonomy" id="2750812"/>
    <lineage>
        <taxon>Bacteria</taxon>
        <taxon>Bacillati</taxon>
        <taxon>Actinomycetota</taxon>
        <taxon>Actinomycetes</taxon>
        <taxon>Streptosporangiales</taxon>
        <taxon>Thermomonosporaceae</taxon>
        <taxon>Actinomadura</taxon>
    </lineage>
</organism>
<dbReference type="InterPro" id="IPR013538">
    <property type="entry name" value="ASHA1/2-like_C"/>
</dbReference>
<evidence type="ECO:0000313" key="3">
    <source>
        <dbReference type="EMBL" id="QXJ22219.1"/>
    </source>
</evidence>
<dbReference type="RefSeq" id="WP_231335429.1">
    <property type="nucleotide sequence ID" value="NZ_CP059572.1"/>
</dbReference>
<dbReference type="EMBL" id="CP059572">
    <property type="protein sequence ID" value="QXJ22219.1"/>
    <property type="molecule type" value="Genomic_DNA"/>
</dbReference>
<proteinExistence type="inferred from homology"/>
<accession>A0ABX8QVI9</accession>
<keyword evidence="4" id="KW-1185">Reference proteome</keyword>
<dbReference type="InterPro" id="IPR023393">
    <property type="entry name" value="START-like_dom_sf"/>
</dbReference>
<sequence length="169" mass="18899">MTPTPTGRLIAAATGTDLQMTREFKATIDEVWASLTEPERTARWFAHWRGEGRPGATVRLTLTAEEGQPESDMTIVSCEPPRRLEVETVDEHGRWHLEARLDEAHGVTTLTFVHHLDPGTDVASTGPGWEYYLDRLAAAVAGTPMPDFDDYYPSQRAHYESLAPEPERP</sequence>
<evidence type="ECO:0000256" key="1">
    <source>
        <dbReference type="ARBA" id="ARBA00006817"/>
    </source>
</evidence>
<protein>
    <submittedName>
        <fullName evidence="3">SRPBCC family protein</fullName>
    </submittedName>
</protein>
<evidence type="ECO:0000259" key="2">
    <source>
        <dbReference type="Pfam" id="PF08327"/>
    </source>
</evidence>
<dbReference type="Gene3D" id="3.30.530.20">
    <property type="match status" value="1"/>
</dbReference>
<dbReference type="CDD" id="cd08899">
    <property type="entry name" value="SRPBCC_CalC_Aha1-like_6"/>
    <property type="match status" value="1"/>
</dbReference>
<dbReference type="Pfam" id="PF08327">
    <property type="entry name" value="AHSA1"/>
    <property type="match status" value="1"/>
</dbReference>
<reference evidence="3" key="1">
    <citation type="submission" date="2020-07" db="EMBL/GenBank/DDBJ databases">
        <authorList>
            <person name="Tarantini F.S."/>
            <person name="Hong K.W."/>
            <person name="Chan K.G."/>
        </authorList>
    </citation>
    <scope>NUCLEOTIDE SEQUENCE</scope>
    <source>
        <strain evidence="3">32-07</strain>
    </source>
</reference>
<name>A0ABX8QVI9_9ACTN</name>